<dbReference type="SUPFAM" id="SSF158446">
    <property type="entry name" value="IVS-encoded protein-like"/>
    <property type="match status" value="1"/>
</dbReference>
<dbReference type="EMBL" id="LBVU01000001">
    <property type="protein sequence ID" value="KKQ92728.1"/>
    <property type="molecule type" value="Genomic_DNA"/>
</dbReference>
<dbReference type="STRING" id="1618572.UT17_C0001G0107"/>
<protein>
    <recommendedName>
        <fullName evidence="3">Four helix bundle protein</fullName>
    </recommendedName>
</protein>
<dbReference type="InterPro" id="IPR036583">
    <property type="entry name" value="23S_rRNA_IVS_sf"/>
</dbReference>
<organism evidence="1 2">
    <name type="scientific">Candidatus Woesebacteria bacterium GW2011_GWB1_39_10</name>
    <dbReference type="NCBI Taxonomy" id="1618572"/>
    <lineage>
        <taxon>Bacteria</taxon>
        <taxon>Candidatus Woeseibacteriota</taxon>
    </lineage>
</organism>
<evidence type="ECO:0000313" key="1">
    <source>
        <dbReference type="EMBL" id="KKQ92728.1"/>
    </source>
</evidence>
<dbReference type="PANTHER" id="PTHR38471">
    <property type="entry name" value="FOUR HELIX BUNDLE PROTEIN"/>
    <property type="match status" value="1"/>
</dbReference>
<comment type="caution">
    <text evidence="1">The sequence shown here is derived from an EMBL/GenBank/DDBJ whole genome shotgun (WGS) entry which is preliminary data.</text>
</comment>
<sequence length="78" mass="9208">MVHRSSIMINQSKFKFEELHVYQEALDFVDFVYDLTKGWPKDEIFGLTNQARRAVVLIVLNIAESTSRTTKDFRHFND</sequence>
<dbReference type="Pfam" id="PF05635">
    <property type="entry name" value="23S_rRNA_IVP"/>
    <property type="match status" value="1"/>
</dbReference>
<proteinExistence type="predicted"/>
<accession>A0A0G0LLG2</accession>
<evidence type="ECO:0000313" key="2">
    <source>
        <dbReference type="Proteomes" id="UP000034774"/>
    </source>
</evidence>
<gene>
    <name evidence="1" type="ORF">UT17_C0001G0107</name>
</gene>
<dbReference type="Proteomes" id="UP000034774">
    <property type="component" value="Unassembled WGS sequence"/>
</dbReference>
<reference evidence="1 2" key="1">
    <citation type="journal article" date="2015" name="Nature">
        <title>rRNA introns, odd ribosomes, and small enigmatic genomes across a large radiation of phyla.</title>
        <authorList>
            <person name="Brown C.T."/>
            <person name="Hug L.A."/>
            <person name="Thomas B.C."/>
            <person name="Sharon I."/>
            <person name="Castelle C.J."/>
            <person name="Singh A."/>
            <person name="Wilkins M.J."/>
            <person name="Williams K.H."/>
            <person name="Banfield J.F."/>
        </authorList>
    </citation>
    <scope>NUCLEOTIDE SEQUENCE [LARGE SCALE GENOMIC DNA]</scope>
</reference>
<dbReference type="AlphaFoldDB" id="A0A0G0LLG2"/>
<dbReference type="PANTHER" id="PTHR38471:SF2">
    <property type="entry name" value="FOUR HELIX BUNDLE PROTEIN"/>
    <property type="match status" value="1"/>
</dbReference>
<evidence type="ECO:0008006" key="3">
    <source>
        <dbReference type="Google" id="ProtNLM"/>
    </source>
</evidence>
<dbReference type="InterPro" id="IPR012657">
    <property type="entry name" value="23S_rRNA-intervening_sequence"/>
</dbReference>
<dbReference type="NCBIfam" id="TIGR02436">
    <property type="entry name" value="four helix bundle protein"/>
    <property type="match status" value="1"/>
</dbReference>
<dbReference type="Gene3D" id="1.20.1440.60">
    <property type="entry name" value="23S rRNA-intervening sequence"/>
    <property type="match status" value="1"/>
</dbReference>
<name>A0A0G0LLG2_9BACT</name>